<evidence type="ECO:0000313" key="2">
    <source>
        <dbReference type="EMBL" id="GAA5201529.1"/>
    </source>
</evidence>
<dbReference type="Proteomes" id="UP001500200">
    <property type="component" value="Unassembled WGS sequence"/>
</dbReference>
<gene>
    <name evidence="2" type="ORF">GCM10023346_46080</name>
</gene>
<protein>
    <submittedName>
        <fullName evidence="2">Uncharacterized protein</fullName>
    </submittedName>
</protein>
<sequence>MRGKDPDANSLDGFHQSQRLQYSNGLTYHRPGHFEFLLKVLSQHDVTGGELTADDPGTQVLDSAVVETG</sequence>
<dbReference type="EMBL" id="BAABKK010000037">
    <property type="protein sequence ID" value="GAA5201529.1"/>
    <property type="molecule type" value="Genomic_DNA"/>
</dbReference>
<keyword evidence="3" id="KW-1185">Reference proteome</keyword>
<name>A0ABP9ST45_9MICC</name>
<reference evidence="3" key="1">
    <citation type="journal article" date="2019" name="Int. J. Syst. Evol. Microbiol.">
        <title>The Global Catalogue of Microorganisms (GCM) 10K type strain sequencing project: providing services to taxonomists for standard genome sequencing and annotation.</title>
        <authorList>
            <consortium name="The Broad Institute Genomics Platform"/>
            <consortium name="The Broad Institute Genome Sequencing Center for Infectious Disease"/>
            <person name="Wu L."/>
            <person name="Ma J."/>
        </authorList>
    </citation>
    <scope>NUCLEOTIDE SEQUENCE [LARGE SCALE GENOMIC DNA]</scope>
    <source>
        <strain evidence="3">JCM 18514</strain>
    </source>
</reference>
<feature type="region of interest" description="Disordered" evidence="1">
    <location>
        <begin position="49"/>
        <end position="69"/>
    </location>
</feature>
<accession>A0ABP9ST45</accession>
<evidence type="ECO:0000313" key="3">
    <source>
        <dbReference type="Proteomes" id="UP001500200"/>
    </source>
</evidence>
<proteinExistence type="predicted"/>
<evidence type="ECO:0000256" key="1">
    <source>
        <dbReference type="SAM" id="MobiDB-lite"/>
    </source>
</evidence>
<organism evidence="2 3">
    <name type="scientific">Arthrobacter gyeryongensis</name>
    <dbReference type="NCBI Taxonomy" id="1650592"/>
    <lineage>
        <taxon>Bacteria</taxon>
        <taxon>Bacillati</taxon>
        <taxon>Actinomycetota</taxon>
        <taxon>Actinomycetes</taxon>
        <taxon>Micrococcales</taxon>
        <taxon>Micrococcaceae</taxon>
        <taxon>Arthrobacter</taxon>
    </lineage>
</organism>
<comment type="caution">
    <text evidence="2">The sequence shown here is derived from an EMBL/GenBank/DDBJ whole genome shotgun (WGS) entry which is preliminary data.</text>
</comment>